<keyword evidence="2" id="KW-1185">Reference proteome</keyword>
<dbReference type="EMBL" id="LYXU01000161">
    <property type="protein sequence ID" value="OBS15334.1"/>
    <property type="molecule type" value="Genomic_DNA"/>
</dbReference>
<evidence type="ECO:0008006" key="3">
    <source>
        <dbReference type="Google" id="ProtNLM"/>
    </source>
</evidence>
<dbReference type="PANTHER" id="PTHR47501">
    <property type="entry name" value="TRANSPOSASE-RELATED"/>
    <property type="match status" value="1"/>
</dbReference>
<protein>
    <recommendedName>
        <fullName evidence="3">Restless-like transposase</fullName>
    </recommendedName>
</protein>
<evidence type="ECO:0000313" key="2">
    <source>
        <dbReference type="Proteomes" id="UP000091967"/>
    </source>
</evidence>
<dbReference type="SUPFAM" id="SSF53098">
    <property type="entry name" value="Ribonuclease H-like"/>
    <property type="match status" value="1"/>
</dbReference>
<dbReference type="Proteomes" id="UP000091967">
    <property type="component" value="Unassembled WGS sequence"/>
</dbReference>
<sequence>MADPLEDKVVETSPPILSPSTLLADAQQLQEERLFRHFRGWLFSERAKDTSSWTWDYGYDIQRAHERRWLKAESVEKQHRSIADTLTLDPEKPREQAMANSFVKNFDRDHFQRMVMQWIVKSNLSFLTVEDEDLRAIFDYLSPSVSIRGGHLSADTLRTRIITEYQRHRHTVIDVLRQSPGLIHISFDGWTSGNRHTLYGIACFFRDEHNKPRKIVLGVPEVSVRHSGSNIAAQVLDILTAYQITEKIGYFTFDNAENNDTAMGAIGRELGFTGASRRGRCFGHTVNLSAKALLFGKNASAFEE</sequence>
<dbReference type="STRING" id="36050.A0A1B8A4E5"/>
<accession>A0A1B8A4E5</accession>
<proteinExistence type="predicted"/>
<dbReference type="InterPro" id="IPR012337">
    <property type="entry name" value="RNaseH-like_sf"/>
</dbReference>
<evidence type="ECO:0000313" key="1">
    <source>
        <dbReference type="EMBL" id="OBS15334.1"/>
    </source>
</evidence>
<dbReference type="PANTHER" id="PTHR47501:SF5">
    <property type="entry name" value="HAT C-TERMINAL DIMERISATION DOMAIN-CONTAINING PROTEIN"/>
    <property type="match status" value="1"/>
</dbReference>
<reference evidence="1 2" key="1">
    <citation type="submission" date="2016-06" db="EMBL/GenBank/DDBJ databases">
        <title>Living apart together: crosstalk between the core and supernumerary genomes in a fungal plant pathogen.</title>
        <authorList>
            <person name="Vanheule A."/>
            <person name="Audenaert K."/>
            <person name="Warris S."/>
            <person name="Van De Geest H."/>
            <person name="Schijlen E."/>
            <person name="Hofte M."/>
            <person name="De Saeger S."/>
            <person name="Haesaert G."/>
            <person name="Waalwijk C."/>
            <person name="Van Der Lee T."/>
        </authorList>
    </citation>
    <scope>NUCLEOTIDE SEQUENCE [LARGE SCALE GENOMIC DNA]</scope>
    <source>
        <strain evidence="1 2">2516</strain>
    </source>
</reference>
<comment type="caution">
    <text evidence="1">The sequence shown here is derived from an EMBL/GenBank/DDBJ whole genome shotgun (WGS) entry which is preliminary data.</text>
</comment>
<gene>
    <name evidence="1" type="ORF">FPOA_28515</name>
</gene>
<dbReference type="AlphaFoldDB" id="A0A1B8A4E5"/>
<name>A0A1B8A4E5_FUSPO</name>
<organism evidence="1 2">
    <name type="scientific">Fusarium poae</name>
    <dbReference type="NCBI Taxonomy" id="36050"/>
    <lineage>
        <taxon>Eukaryota</taxon>
        <taxon>Fungi</taxon>
        <taxon>Dikarya</taxon>
        <taxon>Ascomycota</taxon>
        <taxon>Pezizomycotina</taxon>
        <taxon>Sordariomycetes</taxon>
        <taxon>Hypocreomycetidae</taxon>
        <taxon>Hypocreales</taxon>
        <taxon>Nectriaceae</taxon>
        <taxon>Fusarium</taxon>
    </lineage>
</organism>